<dbReference type="AlphaFoldDB" id="B6HGN6"/>
<name>B6HGN6_PENRW</name>
<gene>
    <name evidence="2" type="ORF">Pc20g12980</name>
    <name evidence="2" type="ORF">PCH_Pc20g12980</name>
</gene>
<evidence type="ECO:0000313" key="2">
    <source>
        <dbReference type="EMBL" id="CAP86627.1"/>
    </source>
</evidence>
<proteinExistence type="predicted"/>
<feature type="region of interest" description="Disordered" evidence="1">
    <location>
        <begin position="63"/>
        <end position="86"/>
    </location>
</feature>
<reference evidence="2 3" key="1">
    <citation type="journal article" date="2008" name="Nat. Biotechnol.">
        <title>Genome sequencing and analysis of the filamentous fungus Penicillium chrysogenum.</title>
        <authorList>
            <person name="van den Berg M.A."/>
            <person name="Albang R."/>
            <person name="Albermann K."/>
            <person name="Badger J.H."/>
            <person name="Daran J.-M."/>
            <person name="Driessen A.J.M."/>
            <person name="Garcia-Estrada C."/>
            <person name="Fedorova N.D."/>
            <person name="Harris D.M."/>
            <person name="Heijne W.H.M."/>
            <person name="Joardar V.S."/>
            <person name="Kiel J.A.K.W."/>
            <person name="Kovalchuk A."/>
            <person name="Martin J.F."/>
            <person name="Nierman W.C."/>
            <person name="Nijland J.G."/>
            <person name="Pronk J.T."/>
            <person name="Roubos J.A."/>
            <person name="van der Klei I.J."/>
            <person name="van Peij N.N.M.E."/>
            <person name="Veenhuis M."/>
            <person name="von Doehren H."/>
            <person name="Wagner C."/>
            <person name="Wortman J.R."/>
            <person name="Bovenberg R.A.L."/>
        </authorList>
    </citation>
    <scope>NUCLEOTIDE SEQUENCE [LARGE SCALE GENOMIC DNA]</scope>
    <source>
        <strain evidence="3">ATCC 28089 / DSM 1075 / NRRL 1951 / Wisconsin 54-1255</strain>
    </source>
</reference>
<dbReference type="HOGENOM" id="CLU_1078082_0_0_1"/>
<dbReference type="VEuPathDB" id="FungiDB:PCH_Pc20g12980"/>
<accession>B6HGN6</accession>
<evidence type="ECO:0000313" key="3">
    <source>
        <dbReference type="Proteomes" id="UP000000724"/>
    </source>
</evidence>
<sequence length="258" mass="28738">MAQLIEPRGKRLFEAVRMTTVNTTHDKGSVWGLPKIKVKKEPGLGLEYALRAFPCAERSGELGPVRGDQVEEKGKKENAVSPGGKNKNKPGICGVGMWKDREFKPSGLWTNRVPSKLMLTISGHTTLKPWHVTRTFLIDNAFKCGLALLEVSRLPVVSAYITGRIPTFEVEFNIQLDNRKRIPYDKSHIAEGSPKTLKFGIRLSWGPHGEEMHRRHFGEKGAYHDFGRRLQIDSIPAVAEVQGWGDLCPIGGMTESSP</sequence>
<organism evidence="2 3">
    <name type="scientific">Penicillium rubens (strain ATCC 28089 / DSM 1075 / NRRL 1951 / Wisconsin 54-1255)</name>
    <name type="common">Penicillium chrysogenum</name>
    <dbReference type="NCBI Taxonomy" id="500485"/>
    <lineage>
        <taxon>Eukaryota</taxon>
        <taxon>Fungi</taxon>
        <taxon>Dikarya</taxon>
        <taxon>Ascomycota</taxon>
        <taxon>Pezizomycotina</taxon>
        <taxon>Eurotiomycetes</taxon>
        <taxon>Eurotiomycetidae</taxon>
        <taxon>Eurotiales</taxon>
        <taxon>Aspergillaceae</taxon>
        <taxon>Penicillium</taxon>
        <taxon>Penicillium chrysogenum species complex</taxon>
    </lineage>
</organism>
<keyword evidence="3" id="KW-1185">Reference proteome</keyword>
<feature type="compositionally biased region" description="Basic and acidic residues" evidence="1">
    <location>
        <begin position="68"/>
        <end position="78"/>
    </location>
</feature>
<dbReference type="Proteomes" id="UP000000724">
    <property type="component" value="Contig Pc00c20"/>
</dbReference>
<dbReference type="EMBL" id="AM920435">
    <property type="protein sequence ID" value="CAP86627.1"/>
    <property type="molecule type" value="Genomic_DNA"/>
</dbReference>
<protein>
    <submittedName>
        <fullName evidence="2">Uncharacterized protein</fullName>
    </submittedName>
</protein>
<evidence type="ECO:0000256" key="1">
    <source>
        <dbReference type="SAM" id="MobiDB-lite"/>
    </source>
</evidence>